<dbReference type="PANTHER" id="PTHR36115">
    <property type="entry name" value="PROLINE-RICH ANTIGEN HOMOLOG-RELATED"/>
    <property type="match status" value="1"/>
</dbReference>
<reference evidence="9" key="1">
    <citation type="journal article" date="2019" name="Int. J. Syst. Evol. Microbiol.">
        <title>The Global Catalogue of Microorganisms (GCM) 10K type strain sequencing project: providing services to taxonomists for standard genome sequencing and annotation.</title>
        <authorList>
            <consortium name="The Broad Institute Genomics Platform"/>
            <consortium name="The Broad Institute Genome Sequencing Center for Infectious Disease"/>
            <person name="Wu L."/>
            <person name="Ma J."/>
        </authorList>
    </citation>
    <scope>NUCLEOTIDE SEQUENCE [LARGE SCALE GENOMIC DNA]</scope>
    <source>
        <strain evidence="9">JCM 17906</strain>
    </source>
</reference>
<keyword evidence="2" id="KW-1003">Cell membrane</keyword>
<evidence type="ECO:0000313" key="8">
    <source>
        <dbReference type="EMBL" id="GAA4547170.1"/>
    </source>
</evidence>
<name>A0ABP8RTK3_9PSEU</name>
<evidence type="ECO:0000256" key="1">
    <source>
        <dbReference type="ARBA" id="ARBA00004651"/>
    </source>
</evidence>
<evidence type="ECO:0000256" key="2">
    <source>
        <dbReference type="ARBA" id="ARBA00022475"/>
    </source>
</evidence>
<dbReference type="Pfam" id="PF06271">
    <property type="entry name" value="RDD"/>
    <property type="match status" value="1"/>
</dbReference>
<dbReference type="PANTHER" id="PTHR36115:SF6">
    <property type="entry name" value="PROLINE-RICH ANTIGEN HOMOLOG"/>
    <property type="match status" value="1"/>
</dbReference>
<evidence type="ECO:0000256" key="5">
    <source>
        <dbReference type="ARBA" id="ARBA00023136"/>
    </source>
</evidence>
<evidence type="ECO:0000313" key="9">
    <source>
        <dbReference type="Proteomes" id="UP001501598"/>
    </source>
</evidence>
<dbReference type="RefSeq" id="WP_345418021.1">
    <property type="nucleotide sequence ID" value="NZ_BAABGT010000034.1"/>
</dbReference>
<feature type="transmembrane region" description="Helical" evidence="6">
    <location>
        <begin position="58"/>
        <end position="80"/>
    </location>
</feature>
<gene>
    <name evidence="8" type="ORF">GCM10023175_30930</name>
</gene>
<feature type="transmembrane region" description="Helical" evidence="6">
    <location>
        <begin position="107"/>
        <end position="125"/>
    </location>
</feature>
<protein>
    <recommendedName>
        <fullName evidence="7">RDD domain-containing protein</fullName>
    </recommendedName>
</protein>
<feature type="domain" description="RDD" evidence="7">
    <location>
        <begin position="11"/>
        <end position="136"/>
    </location>
</feature>
<organism evidence="8 9">
    <name type="scientific">Pseudonocardia xishanensis</name>
    <dbReference type="NCBI Taxonomy" id="630995"/>
    <lineage>
        <taxon>Bacteria</taxon>
        <taxon>Bacillati</taxon>
        <taxon>Actinomycetota</taxon>
        <taxon>Actinomycetes</taxon>
        <taxon>Pseudonocardiales</taxon>
        <taxon>Pseudonocardiaceae</taxon>
        <taxon>Pseudonocardia</taxon>
    </lineage>
</organism>
<evidence type="ECO:0000256" key="4">
    <source>
        <dbReference type="ARBA" id="ARBA00022989"/>
    </source>
</evidence>
<keyword evidence="9" id="KW-1185">Reference proteome</keyword>
<feature type="transmembrane region" description="Helical" evidence="6">
    <location>
        <begin position="25"/>
        <end position="46"/>
    </location>
</feature>
<dbReference type="InterPro" id="IPR010432">
    <property type="entry name" value="RDD"/>
</dbReference>
<evidence type="ECO:0000256" key="6">
    <source>
        <dbReference type="SAM" id="Phobius"/>
    </source>
</evidence>
<keyword evidence="3 6" id="KW-0812">Transmembrane</keyword>
<evidence type="ECO:0000259" key="7">
    <source>
        <dbReference type="Pfam" id="PF06271"/>
    </source>
</evidence>
<dbReference type="Proteomes" id="UP001501598">
    <property type="component" value="Unassembled WGS sequence"/>
</dbReference>
<evidence type="ECO:0000256" key="3">
    <source>
        <dbReference type="ARBA" id="ARBA00022692"/>
    </source>
</evidence>
<comment type="subcellular location">
    <subcellularLocation>
        <location evidence="1">Cell membrane</location>
        <topology evidence="1">Multi-pass membrane protein</topology>
    </subcellularLocation>
</comment>
<dbReference type="EMBL" id="BAABGT010000034">
    <property type="protein sequence ID" value="GAA4547170.1"/>
    <property type="molecule type" value="Genomic_DNA"/>
</dbReference>
<dbReference type="InterPro" id="IPR051791">
    <property type="entry name" value="Pra-immunoreactive"/>
</dbReference>
<accession>A0ABP8RTK3</accession>
<keyword evidence="4 6" id="KW-1133">Transmembrane helix</keyword>
<sequence length="155" mass="16479">MIPPAARPRSTAGIVSRTLAAVTDLGVVLVLLGVVLLVAAGARFVVSPLSFHWPAPSWPLSVLVAGIVAVTYLALGWATVGRTVGDAVLGLRVLSRGGGHPGWVRSVLRAVLCVVFPLGLLWVLVSPWRRSLQDVVLRTTVTYDWDDAIGSPRDR</sequence>
<proteinExistence type="predicted"/>
<keyword evidence="5 6" id="KW-0472">Membrane</keyword>
<comment type="caution">
    <text evidence="8">The sequence shown here is derived from an EMBL/GenBank/DDBJ whole genome shotgun (WGS) entry which is preliminary data.</text>
</comment>